<organism evidence="1">
    <name type="scientific">Solanum chacoense</name>
    <name type="common">Chaco potato</name>
    <dbReference type="NCBI Taxonomy" id="4108"/>
    <lineage>
        <taxon>Eukaryota</taxon>
        <taxon>Viridiplantae</taxon>
        <taxon>Streptophyta</taxon>
        <taxon>Embryophyta</taxon>
        <taxon>Tracheophyta</taxon>
        <taxon>Spermatophyta</taxon>
        <taxon>Magnoliopsida</taxon>
        <taxon>eudicotyledons</taxon>
        <taxon>Gunneridae</taxon>
        <taxon>Pentapetalae</taxon>
        <taxon>asterids</taxon>
        <taxon>lamiids</taxon>
        <taxon>Solanales</taxon>
        <taxon>Solanaceae</taxon>
        <taxon>Solanoideae</taxon>
        <taxon>Solaneae</taxon>
        <taxon>Solanum</taxon>
    </lineage>
</organism>
<sequence length="69" mass="7714">MCLFICYVAVICGNLVKIGRASLIFFLPFMGSNLDLSLLLYSLVGDAVGKAFVLDIKKVVEQIYRQNRI</sequence>
<protein>
    <submittedName>
        <fullName evidence="1">Putative ovule protein</fullName>
    </submittedName>
</protein>
<accession>A0A0V0HB67</accession>
<dbReference type="AlphaFoldDB" id="A0A0V0HB67"/>
<dbReference type="EMBL" id="GEDG01022291">
    <property type="protein sequence ID" value="JAP17621.1"/>
    <property type="molecule type" value="Transcribed_RNA"/>
</dbReference>
<reference evidence="1" key="1">
    <citation type="submission" date="2015-12" db="EMBL/GenBank/DDBJ databases">
        <title>Gene expression during late stages of embryo sac development: a critical building block for successful pollen-pistil interactions.</title>
        <authorList>
            <person name="Liu Y."/>
            <person name="Joly V."/>
            <person name="Sabar M."/>
            <person name="Matton D.P."/>
        </authorList>
    </citation>
    <scope>NUCLEOTIDE SEQUENCE</scope>
</reference>
<name>A0A0V0HB67_SOLCH</name>
<proteinExistence type="predicted"/>
<evidence type="ECO:0000313" key="1">
    <source>
        <dbReference type="EMBL" id="JAP17621.1"/>
    </source>
</evidence>